<dbReference type="GO" id="GO:0005385">
    <property type="term" value="F:zinc ion transmembrane transporter activity"/>
    <property type="evidence" value="ECO:0007669"/>
    <property type="project" value="TreeGrafter"/>
</dbReference>
<feature type="transmembrane region" description="Helical" evidence="5">
    <location>
        <begin position="81"/>
        <end position="103"/>
    </location>
</feature>
<evidence type="ECO:0000256" key="3">
    <source>
        <dbReference type="ARBA" id="ARBA00022989"/>
    </source>
</evidence>
<gene>
    <name evidence="7" type="primary">slc39a1_1</name>
    <name evidence="12" type="synonym">slc39a1_0</name>
    <name evidence="9" type="synonym">slc39a1_3</name>
    <name evidence="8" type="synonym">slc39a1_4</name>
    <name evidence="6" type="synonym">slc39a1_5</name>
    <name evidence="7" type="ORF">CM83_40219</name>
    <name evidence="9" type="ORF">CM83_40221</name>
    <name evidence="8" type="ORF">CM83_40223</name>
    <name evidence="6" type="ORF">CM83_40225</name>
    <name evidence="12" type="ORF">g.48534</name>
    <name evidence="11" type="ORF">g.48536</name>
</gene>
<keyword evidence="4 5" id="KW-0472">Membrane</keyword>
<keyword evidence="2 5" id="KW-0812">Transmembrane</keyword>
<dbReference type="EMBL" id="GBRD01013988">
    <property type="protein sequence ID" value="JAG51838.1"/>
    <property type="molecule type" value="Transcribed_RNA"/>
</dbReference>
<sequence>MDVVTPLTPLDLKLIAIGVVTVGCLISGLLPVVCGLGTRHSSSLLMSAALCFGGGVLLATSVVHILPDVEKDFVKRDLSNWSQLIFCLGFLLIYFLDVVVQFITQPMRSRPHSPLLVDPPVVPSYGTIHGDDRVSIASRSSSASSQVMLIQSNDRRSNCSNFSLLLAFSIHSLLEGLVIGVEKTSNGVLVLLLAVCSHKLIVAFCLGAELSADGRPYRSTLLPLSIFILGSDLGIALGAFIKPDPMGVVSVAIPVLQGLAGGTLLYVVVSEILPRERSRFASSGASFTQFTAVCLGFSVMAVLTMFTA</sequence>
<reference evidence="11" key="4">
    <citation type="journal article" date="2016" name="Gigascience">
        <title>De novo construction of an expanded transcriptome assembly for the western tarnished plant bug, Lygus hesperus.</title>
        <authorList>
            <person name="Tassone E.E."/>
            <person name="Geib S.M."/>
            <person name="Hall B."/>
            <person name="Fabrick J.A."/>
            <person name="Brent C.S."/>
            <person name="Hull J.J."/>
        </authorList>
    </citation>
    <scope>NUCLEOTIDE SEQUENCE</scope>
</reference>
<name>A0A0A9X609_LYGHE</name>
<feature type="transmembrane region" description="Helical" evidence="5">
    <location>
        <begin position="220"/>
        <end position="241"/>
    </location>
</feature>
<dbReference type="GO" id="GO:0005886">
    <property type="term" value="C:plasma membrane"/>
    <property type="evidence" value="ECO:0007669"/>
    <property type="project" value="TreeGrafter"/>
</dbReference>
<evidence type="ECO:0000256" key="5">
    <source>
        <dbReference type="SAM" id="Phobius"/>
    </source>
</evidence>
<evidence type="ECO:0000313" key="10">
    <source>
        <dbReference type="EMBL" id="JAG51838.1"/>
    </source>
</evidence>
<accession>A0A0A9X609</accession>
<dbReference type="EMBL" id="GBHO01031072">
    <property type="protein sequence ID" value="JAG12532.1"/>
    <property type="molecule type" value="Transcribed_RNA"/>
</dbReference>
<feature type="transmembrane region" description="Helical" evidence="5">
    <location>
        <begin position="162"/>
        <end position="181"/>
    </location>
</feature>
<evidence type="ECO:0000256" key="2">
    <source>
        <dbReference type="ARBA" id="ARBA00022692"/>
    </source>
</evidence>
<evidence type="ECO:0000313" key="6">
    <source>
        <dbReference type="EMBL" id="JAG12525.1"/>
    </source>
</evidence>
<evidence type="ECO:0000256" key="1">
    <source>
        <dbReference type="ARBA" id="ARBA00004141"/>
    </source>
</evidence>
<reference evidence="10" key="3">
    <citation type="submission" date="2014-09" db="EMBL/GenBank/DDBJ databases">
        <authorList>
            <person name="Magalhaes I.L.F."/>
            <person name="Oliveira U."/>
            <person name="Santos F.R."/>
            <person name="Vidigal T.H.D.A."/>
            <person name="Brescovit A.D."/>
            <person name="Santos A.J."/>
        </authorList>
    </citation>
    <scope>NUCLEOTIDE SEQUENCE</scope>
</reference>
<reference evidence="7" key="1">
    <citation type="journal article" date="2014" name="PLoS ONE">
        <title>Transcriptome-Based Identification of ABC Transporters in the Western Tarnished Plant Bug Lygus hesperus.</title>
        <authorList>
            <person name="Hull J.J."/>
            <person name="Chaney K."/>
            <person name="Geib S.M."/>
            <person name="Fabrick J.A."/>
            <person name="Brent C.S."/>
            <person name="Walsh D."/>
            <person name="Lavine L.C."/>
        </authorList>
    </citation>
    <scope>NUCLEOTIDE SEQUENCE</scope>
</reference>
<dbReference type="AlphaFoldDB" id="A0A0A9X609"/>
<organism evidence="7">
    <name type="scientific">Lygus hesperus</name>
    <name type="common">Western plant bug</name>
    <dbReference type="NCBI Taxonomy" id="30085"/>
    <lineage>
        <taxon>Eukaryota</taxon>
        <taxon>Metazoa</taxon>
        <taxon>Ecdysozoa</taxon>
        <taxon>Arthropoda</taxon>
        <taxon>Hexapoda</taxon>
        <taxon>Insecta</taxon>
        <taxon>Pterygota</taxon>
        <taxon>Neoptera</taxon>
        <taxon>Paraneoptera</taxon>
        <taxon>Hemiptera</taxon>
        <taxon>Heteroptera</taxon>
        <taxon>Panheteroptera</taxon>
        <taxon>Cimicomorpha</taxon>
        <taxon>Miridae</taxon>
        <taxon>Mirini</taxon>
        <taxon>Lygus</taxon>
    </lineage>
</organism>
<evidence type="ECO:0000313" key="7">
    <source>
        <dbReference type="EMBL" id="JAG12530.1"/>
    </source>
</evidence>
<dbReference type="PANTHER" id="PTHR11040:SF169">
    <property type="entry name" value="FI24038P1"/>
    <property type="match status" value="1"/>
</dbReference>
<evidence type="ECO:0000313" key="8">
    <source>
        <dbReference type="EMBL" id="JAG12532.1"/>
    </source>
</evidence>
<evidence type="ECO:0000256" key="4">
    <source>
        <dbReference type="ARBA" id="ARBA00023136"/>
    </source>
</evidence>
<dbReference type="EMBL" id="GDHC01014302">
    <property type="protein sequence ID" value="JAQ04327.1"/>
    <property type="molecule type" value="Transcribed_RNA"/>
</dbReference>
<dbReference type="InterPro" id="IPR003689">
    <property type="entry name" value="ZIP"/>
</dbReference>
<reference evidence="7" key="2">
    <citation type="submission" date="2014-07" db="EMBL/GenBank/DDBJ databases">
        <authorList>
            <person name="Hull J."/>
        </authorList>
    </citation>
    <scope>NUCLEOTIDE SEQUENCE</scope>
</reference>
<evidence type="ECO:0000313" key="11">
    <source>
        <dbReference type="EMBL" id="JAQ04327.1"/>
    </source>
</evidence>
<comment type="subcellular location">
    <subcellularLocation>
        <location evidence="1">Membrane</location>
        <topology evidence="1">Multi-pass membrane protein</topology>
    </subcellularLocation>
</comment>
<dbReference type="Pfam" id="PF02535">
    <property type="entry name" value="Zip"/>
    <property type="match status" value="1"/>
</dbReference>
<dbReference type="EMBL" id="GBHO01004179">
    <property type="protein sequence ID" value="JAG39425.1"/>
    <property type="molecule type" value="Transcribed_RNA"/>
</dbReference>
<dbReference type="EMBL" id="GDHC01013715">
    <property type="protein sequence ID" value="JAQ04914.1"/>
    <property type="molecule type" value="Transcribed_RNA"/>
</dbReference>
<dbReference type="EMBL" id="GBHO01031079">
    <property type="protein sequence ID" value="JAG12525.1"/>
    <property type="molecule type" value="Transcribed_RNA"/>
</dbReference>
<feature type="transmembrane region" description="Helical" evidence="5">
    <location>
        <begin position="187"/>
        <end position="208"/>
    </location>
</feature>
<feature type="transmembrane region" description="Helical" evidence="5">
    <location>
        <begin position="247"/>
        <end position="269"/>
    </location>
</feature>
<feature type="transmembrane region" description="Helical" evidence="5">
    <location>
        <begin position="12"/>
        <end position="32"/>
    </location>
</feature>
<protein>
    <submittedName>
        <fullName evidence="7">Zinc transporter ZIP1</fullName>
    </submittedName>
</protein>
<evidence type="ECO:0000313" key="12">
    <source>
        <dbReference type="EMBL" id="JAQ04914.1"/>
    </source>
</evidence>
<proteinExistence type="predicted"/>
<feature type="transmembrane region" description="Helical" evidence="5">
    <location>
        <begin position="44"/>
        <end position="66"/>
    </location>
</feature>
<keyword evidence="3 5" id="KW-1133">Transmembrane helix</keyword>
<dbReference type="EMBL" id="GBHO01031074">
    <property type="protein sequence ID" value="JAG12530.1"/>
    <property type="molecule type" value="Transcribed_RNA"/>
</dbReference>
<evidence type="ECO:0000313" key="9">
    <source>
        <dbReference type="EMBL" id="JAG39425.1"/>
    </source>
</evidence>
<dbReference type="EMBL" id="GBRD01013986">
    <property type="protein sequence ID" value="JAG51840.1"/>
    <property type="molecule type" value="Transcribed_RNA"/>
</dbReference>
<dbReference type="PANTHER" id="PTHR11040">
    <property type="entry name" value="ZINC/IRON TRANSPORTER"/>
    <property type="match status" value="1"/>
</dbReference>
<feature type="transmembrane region" description="Helical" evidence="5">
    <location>
        <begin position="290"/>
        <end position="307"/>
    </location>
</feature>